<dbReference type="SMART" id="SM00460">
    <property type="entry name" value="TGc"/>
    <property type="match status" value="1"/>
</dbReference>
<organism evidence="2 3">
    <name type="scientific">Hydrogenophaga pseudoflava</name>
    <name type="common">Pseudomonas carboxydoflava</name>
    <dbReference type="NCBI Taxonomy" id="47421"/>
    <lineage>
        <taxon>Bacteria</taxon>
        <taxon>Pseudomonadati</taxon>
        <taxon>Pseudomonadota</taxon>
        <taxon>Betaproteobacteria</taxon>
        <taxon>Burkholderiales</taxon>
        <taxon>Comamonadaceae</taxon>
        <taxon>Hydrogenophaga</taxon>
    </lineage>
</organism>
<dbReference type="InterPro" id="IPR002931">
    <property type="entry name" value="Transglutaminase-like"/>
</dbReference>
<protein>
    <submittedName>
        <fullName evidence="2">Transglutaminase-like superfamily protein</fullName>
    </submittedName>
</protein>
<dbReference type="AlphaFoldDB" id="A0A4P6X222"/>
<sequence>MKLVIHHHTRFRYSQPLLYTVQSLHLWPVSSACQSVEHWELRVPGTLCSQPDIEGNRVHSFSLSARPEKNLRENSVTARGTVVTHGVAEFTDAPTLPPPGFYLRSTPLAEPYPRMAMWALQAEPGLMAARARGERPGAADLLALAGAVADKVQYRKGSTGVETTALESFDWGLGVCQDQAHVMVAVCRSIGLPARYVSGYFYAANEPDLASHAWVDVCVDPANRRWLSLDVTHRCPTDERHIRLAAATDYSACTPVKGLRRGGGEEDMSVDVRISLA</sequence>
<reference evidence="2 3" key="1">
    <citation type="submission" date="2019-03" db="EMBL/GenBank/DDBJ databases">
        <authorList>
            <person name="Sebastian G."/>
            <person name="Baumann P."/>
            <person name="Ruckert C."/>
            <person name="Kalinowski J."/>
            <person name="Nebel B."/>
            <person name="Takors R."/>
            <person name="Blombach B."/>
        </authorList>
    </citation>
    <scope>NUCLEOTIDE SEQUENCE [LARGE SCALE GENOMIC DNA]</scope>
    <source>
        <strain evidence="2 3">DSM 1084</strain>
    </source>
</reference>
<dbReference type="KEGG" id="hpse:HPF_08595"/>
<evidence type="ECO:0000313" key="3">
    <source>
        <dbReference type="Proteomes" id="UP000293912"/>
    </source>
</evidence>
<dbReference type="Pfam" id="PF08379">
    <property type="entry name" value="Bact_transglu_N"/>
    <property type="match status" value="1"/>
</dbReference>
<dbReference type="Pfam" id="PF01841">
    <property type="entry name" value="Transglut_core"/>
    <property type="match status" value="1"/>
</dbReference>
<dbReference type="PROSITE" id="PS51257">
    <property type="entry name" value="PROKAR_LIPOPROTEIN"/>
    <property type="match status" value="1"/>
</dbReference>
<dbReference type="InterPro" id="IPR038765">
    <property type="entry name" value="Papain-like_cys_pep_sf"/>
</dbReference>
<name>A0A4P6X222_HYDPS</name>
<proteinExistence type="predicted"/>
<dbReference type="PANTHER" id="PTHR33490:SF6">
    <property type="entry name" value="SLL1049 PROTEIN"/>
    <property type="match status" value="1"/>
</dbReference>
<accession>A0A4P6X222</accession>
<dbReference type="Gene3D" id="3.10.620.30">
    <property type="match status" value="1"/>
</dbReference>
<gene>
    <name evidence="2" type="ORF">HPF_08595</name>
</gene>
<keyword evidence="3" id="KW-1185">Reference proteome</keyword>
<evidence type="ECO:0000313" key="2">
    <source>
        <dbReference type="EMBL" id="QBM27741.1"/>
    </source>
</evidence>
<dbReference type="RefSeq" id="WP_133156334.1">
    <property type="nucleotide sequence ID" value="NZ_CP037867.1"/>
</dbReference>
<evidence type="ECO:0000259" key="1">
    <source>
        <dbReference type="SMART" id="SM00460"/>
    </source>
</evidence>
<dbReference type="PANTHER" id="PTHR33490">
    <property type="entry name" value="BLR5614 PROTEIN-RELATED"/>
    <property type="match status" value="1"/>
</dbReference>
<dbReference type="SUPFAM" id="SSF54001">
    <property type="entry name" value="Cysteine proteinases"/>
    <property type="match status" value="1"/>
</dbReference>
<feature type="domain" description="Transglutaminase-like" evidence="1">
    <location>
        <begin position="168"/>
        <end position="233"/>
    </location>
</feature>
<dbReference type="Proteomes" id="UP000293912">
    <property type="component" value="Chromosome"/>
</dbReference>
<dbReference type="EMBL" id="CP037867">
    <property type="protein sequence ID" value="QBM27741.1"/>
    <property type="molecule type" value="Genomic_DNA"/>
</dbReference>
<dbReference type="InterPro" id="IPR013589">
    <property type="entry name" value="Bac_transglu_N"/>
</dbReference>